<dbReference type="InterPro" id="IPR015797">
    <property type="entry name" value="NUDIX_hydrolase-like_dom_sf"/>
</dbReference>
<dbReference type="SUPFAM" id="SSF55811">
    <property type="entry name" value="Nudix"/>
    <property type="match status" value="1"/>
</dbReference>
<evidence type="ECO:0000313" key="6">
    <source>
        <dbReference type="EMBL" id="MST72177.1"/>
    </source>
</evidence>
<dbReference type="RefSeq" id="WP_154434014.1">
    <property type="nucleotide sequence ID" value="NZ_VUNC01000002.1"/>
</dbReference>
<proteinExistence type="inferred from homology"/>
<dbReference type="Proteomes" id="UP000469325">
    <property type="component" value="Unassembled WGS sequence"/>
</dbReference>
<dbReference type="AlphaFoldDB" id="A0A6N7X9U4"/>
<dbReference type="InterPro" id="IPR020084">
    <property type="entry name" value="NUDIX_hydrolase_CS"/>
</dbReference>
<dbReference type="InterPro" id="IPR020476">
    <property type="entry name" value="Nudix_hydrolase"/>
</dbReference>
<comment type="similarity">
    <text evidence="2 4">Belongs to the Nudix hydrolase family.</text>
</comment>
<keyword evidence="7" id="KW-1185">Reference proteome</keyword>
<dbReference type="GO" id="GO:0016462">
    <property type="term" value="F:pyrophosphatase activity"/>
    <property type="evidence" value="ECO:0007669"/>
    <property type="project" value="UniProtKB-ARBA"/>
</dbReference>
<name>A0A6N7X9U4_9ACTN</name>
<dbReference type="EMBL" id="VUNC01000002">
    <property type="protein sequence ID" value="MST72177.1"/>
    <property type="molecule type" value="Genomic_DNA"/>
</dbReference>
<evidence type="ECO:0000256" key="3">
    <source>
        <dbReference type="ARBA" id="ARBA00022801"/>
    </source>
</evidence>
<sequence length="197" mass="20941">MAAVGESDGIKAIRELLRDDGGLREVPTGAATHWMGRVFEAQTVGVRLPDGTEGEREIAWHHGGCGVCAVIDGRMCLVRQYRLAMGAVTLEIPAGRREEGESPEDCAARELGEETGLVAERLELVARAAGSPGFTSETTCIYLAHGLSPHAAHPDEGELVDVHWIPVRDVVEAILEGLICDSKTIIAAQAALIRGLA</sequence>
<dbReference type="GO" id="GO:0006753">
    <property type="term" value="P:nucleoside phosphate metabolic process"/>
    <property type="evidence" value="ECO:0007669"/>
    <property type="project" value="TreeGrafter"/>
</dbReference>
<dbReference type="PRINTS" id="PR00502">
    <property type="entry name" value="NUDIXFAMILY"/>
</dbReference>
<organism evidence="6 7">
    <name type="scientific">Olsenella porci</name>
    <dbReference type="NCBI Taxonomy" id="2652279"/>
    <lineage>
        <taxon>Bacteria</taxon>
        <taxon>Bacillati</taxon>
        <taxon>Actinomycetota</taxon>
        <taxon>Coriobacteriia</taxon>
        <taxon>Coriobacteriales</taxon>
        <taxon>Atopobiaceae</taxon>
        <taxon>Olsenella</taxon>
    </lineage>
</organism>
<dbReference type="PANTHER" id="PTHR11839:SF18">
    <property type="entry name" value="NUDIX HYDROLASE DOMAIN-CONTAINING PROTEIN"/>
    <property type="match status" value="1"/>
</dbReference>
<gene>
    <name evidence="6" type="ORF">FYJ68_03500</name>
</gene>
<comment type="cofactor">
    <cofactor evidence="1">
        <name>Mg(2+)</name>
        <dbReference type="ChEBI" id="CHEBI:18420"/>
    </cofactor>
</comment>
<evidence type="ECO:0000259" key="5">
    <source>
        <dbReference type="PROSITE" id="PS51462"/>
    </source>
</evidence>
<dbReference type="GO" id="GO:0019693">
    <property type="term" value="P:ribose phosphate metabolic process"/>
    <property type="evidence" value="ECO:0007669"/>
    <property type="project" value="TreeGrafter"/>
</dbReference>
<dbReference type="PROSITE" id="PS51462">
    <property type="entry name" value="NUDIX"/>
    <property type="match status" value="1"/>
</dbReference>
<accession>A0A6N7X9U4</accession>
<dbReference type="Gene3D" id="3.90.79.10">
    <property type="entry name" value="Nucleoside Triphosphate Pyrophosphohydrolase"/>
    <property type="match status" value="1"/>
</dbReference>
<evidence type="ECO:0000256" key="4">
    <source>
        <dbReference type="RuleBase" id="RU003476"/>
    </source>
</evidence>
<dbReference type="InterPro" id="IPR000086">
    <property type="entry name" value="NUDIX_hydrolase_dom"/>
</dbReference>
<comment type="caution">
    <text evidence="6">The sequence shown here is derived from an EMBL/GenBank/DDBJ whole genome shotgun (WGS) entry which is preliminary data.</text>
</comment>
<keyword evidence="3 4" id="KW-0378">Hydrolase</keyword>
<protein>
    <submittedName>
        <fullName evidence="6">NUDIX hydrolase</fullName>
    </submittedName>
</protein>
<evidence type="ECO:0000256" key="1">
    <source>
        <dbReference type="ARBA" id="ARBA00001946"/>
    </source>
</evidence>
<feature type="domain" description="Nudix hydrolase" evidence="5">
    <location>
        <begin position="60"/>
        <end position="193"/>
    </location>
</feature>
<dbReference type="CDD" id="cd03424">
    <property type="entry name" value="NUDIX_ADPRase_Nudt5_UGPPase_Nudt14"/>
    <property type="match status" value="1"/>
</dbReference>
<evidence type="ECO:0000256" key="2">
    <source>
        <dbReference type="ARBA" id="ARBA00005582"/>
    </source>
</evidence>
<dbReference type="PROSITE" id="PS00893">
    <property type="entry name" value="NUDIX_BOX"/>
    <property type="match status" value="1"/>
</dbReference>
<evidence type="ECO:0000313" key="7">
    <source>
        <dbReference type="Proteomes" id="UP000469325"/>
    </source>
</evidence>
<dbReference type="PANTHER" id="PTHR11839">
    <property type="entry name" value="UDP/ADP-SUGAR PYROPHOSPHATASE"/>
    <property type="match status" value="1"/>
</dbReference>
<dbReference type="Pfam" id="PF00293">
    <property type="entry name" value="NUDIX"/>
    <property type="match status" value="1"/>
</dbReference>
<reference evidence="6 7" key="1">
    <citation type="submission" date="2019-08" db="EMBL/GenBank/DDBJ databases">
        <title>In-depth cultivation of the pig gut microbiome towards novel bacterial diversity and tailored functional studies.</title>
        <authorList>
            <person name="Wylensek D."/>
            <person name="Hitch T.C.A."/>
            <person name="Clavel T."/>
        </authorList>
    </citation>
    <scope>NUCLEOTIDE SEQUENCE [LARGE SCALE GENOMIC DNA]</scope>
    <source>
        <strain evidence="6 7">CA-Schmier-601-WT-1</strain>
    </source>
</reference>